<evidence type="ECO:0000313" key="3">
    <source>
        <dbReference type="EMBL" id="KAJ4250211.1"/>
    </source>
</evidence>
<reference evidence="3" key="1">
    <citation type="submission" date="2022-09" db="EMBL/GenBank/DDBJ databases">
        <title>Fusarium specimens isolated from Avocado Roots.</title>
        <authorList>
            <person name="Stajich J."/>
            <person name="Roper C."/>
            <person name="Heimlech-Rivalta G."/>
        </authorList>
    </citation>
    <scope>NUCLEOTIDE SEQUENCE</scope>
    <source>
        <strain evidence="3">CF00136</strain>
    </source>
</reference>
<keyword evidence="4" id="KW-1185">Reference proteome</keyword>
<dbReference type="AlphaFoldDB" id="A0A9W8VBY2"/>
<evidence type="ECO:0000256" key="1">
    <source>
        <dbReference type="SAM" id="SignalP"/>
    </source>
</evidence>
<proteinExistence type="predicted"/>
<dbReference type="Proteomes" id="UP001152049">
    <property type="component" value="Unassembled WGS sequence"/>
</dbReference>
<name>A0A9W8VBY2_9HYPO</name>
<comment type="caution">
    <text evidence="3">The sequence shown here is derived from an EMBL/GenBank/DDBJ whole genome shotgun (WGS) entry which is preliminary data.</text>
</comment>
<accession>A0A9W8VBY2</accession>
<dbReference type="InterPro" id="IPR014044">
    <property type="entry name" value="CAP_dom"/>
</dbReference>
<dbReference type="PRINTS" id="PR00837">
    <property type="entry name" value="V5TPXLIKE"/>
</dbReference>
<keyword evidence="1" id="KW-0732">Signal</keyword>
<dbReference type="InterPro" id="IPR001283">
    <property type="entry name" value="CRISP-related"/>
</dbReference>
<evidence type="ECO:0000313" key="4">
    <source>
        <dbReference type="Proteomes" id="UP001152049"/>
    </source>
</evidence>
<feature type="signal peptide" evidence="1">
    <location>
        <begin position="1"/>
        <end position="18"/>
    </location>
</feature>
<feature type="chain" id="PRO_5040981261" description="SCP domain-containing protein" evidence="1">
    <location>
        <begin position="19"/>
        <end position="203"/>
    </location>
</feature>
<protein>
    <recommendedName>
        <fullName evidence="2">SCP domain-containing protein</fullName>
    </recommendedName>
</protein>
<dbReference type="EMBL" id="JAOQAZ010000031">
    <property type="protein sequence ID" value="KAJ4250211.1"/>
    <property type="molecule type" value="Genomic_DNA"/>
</dbReference>
<gene>
    <name evidence="3" type="ORF">NW762_012026</name>
</gene>
<dbReference type="PANTHER" id="PTHR10334">
    <property type="entry name" value="CYSTEINE-RICH SECRETORY PROTEIN-RELATED"/>
    <property type="match status" value="1"/>
</dbReference>
<dbReference type="SMART" id="SM00198">
    <property type="entry name" value="SCP"/>
    <property type="match status" value="1"/>
</dbReference>
<sequence length="203" mass="21891">MLFSSILLGLPLISGVAAGPITGADSGTLVSRALTTDQQSALDAHNVVRATIWDKGTLPRPPTSKTKIPIPPLVWDDQLEAGALKWAQTLATSGKLVHSGTFGLGETIERISDSAAGTDFLTQATKIWIAKKKDFSPVEGNLFNPAAGLYIHPFTQTVWRDTKRVGMAWANATVVTGEGKTVTNWYIVAQYYPAGNFMMQKIF</sequence>
<dbReference type="Pfam" id="PF00188">
    <property type="entry name" value="CAP"/>
    <property type="match status" value="1"/>
</dbReference>
<evidence type="ECO:0000259" key="2">
    <source>
        <dbReference type="SMART" id="SM00198"/>
    </source>
</evidence>
<dbReference type="InterPro" id="IPR035940">
    <property type="entry name" value="CAP_sf"/>
</dbReference>
<dbReference type="OrthoDB" id="43654at2759"/>
<dbReference type="Gene3D" id="3.40.33.10">
    <property type="entry name" value="CAP"/>
    <property type="match status" value="1"/>
</dbReference>
<organism evidence="3 4">
    <name type="scientific">Fusarium torreyae</name>
    <dbReference type="NCBI Taxonomy" id="1237075"/>
    <lineage>
        <taxon>Eukaryota</taxon>
        <taxon>Fungi</taxon>
        <taxon>Dikarya</taxon>
        <taxon>Ascomycota</taxon>
        <taxon>Pezizomycotina</taxon>
        <taxon>Sordariomycetes</taxon>
        <taxon>Hypocreomycetidae</taxon>
        <taxon>Hypocreales</taxon>
        <taxon>Nectriaceae</taxon>
        <taxon>Fusarium</taxon>
    </lineage>
</organism>
<feature type="domain" description="SCP" evidence="2">
    <location>
        <begin position="36"/>
        <end position="199"/>
    </location>
</feature>
<dbReference type="SUPFAM" id="SSF55797">
    <property type="entry name" value="PR-1-like"/>
    <property type="match status" value="1"/>
</dbReference>